<evidence type="ECO:0000313" key="4">
    <source>
        <dbReference type="Proteomes" id="UP000592181"/>
    </source>
</evidence>
<feature type="region of interest" description="Disordered" evidence="1">
    <location>
        <begin position="118"/>
        <end position="153"/>
    </location>
</feature>
<dbReference type="RefSeq" id="WP_179461425.1">
    <property type="nucleotide sequence ID" value="NZ_JACBZX010000001.1"/>
</dbReference>
<comment type="caution">
    <text evidence="3">The sequence shown here is derived from an EMBL/GenBank/DDBJ whole genome shotgun (WGS) entry which is preliminary data.</text>
</comment>
<keyword evidence="2" id="KW-1133">Transmembrane helix</keyword>
<accession>A0A852WXR0</accession>
<evidence type="ECO:0008006" key="5">
    <source>
        <dbReference type="Google" id="ProtNLM"/>
    </source>
</evidence>
<evidence type="ECO:0000313" key="3">
    <source>
        <dbReference type="EMBL" id="NYG35812.1"/>
    </source>
</evidence>
<sequence length="153" mass="16336">MTSQPGSSAAEPPDQEPSDQEPWDAEAEEAALDRARPARRSTDRRWWIVGGVLLTAVVAVMVWFGLSATQGSVTAEVITYEPGERETSVTFEVTRPEGEAVSCTLEVVDGQHASVGRRDVTIPAGPSPTRTSAVVRTTTPGSNVDEPECRLTG</sequence>
<keyword evidence="2" id="KW-0812">Transmembrane</keyword>
<dbReference type="InterPro" id="IPR025443">
    <property type="entry name" value="DUF4307"/>
</dbReference>
<name>A0A852WXR0_9MICO</name>
<protein>
    <recommendedName>
        <fullName evidence="5">DUF4307 domain-containing protein</fullName>
    </recommendedName>
</protein>
<evidence type="ECO:0000256" key="2">
    <source>
        <dbReference type="SAM" id="Phobius"/>
    </source>
</evidence>
<feature type="compositionally biased region" description="Acidic residues" evidence="1">
    <location>
        <begin position="13"/>
        <end position="30"/>
    </location>
</feature>
<feature type="transmembrane region" description="Helical" evidence="2">
    <location>
        <begin position="46"/>
        <end position="66"/>
    </location>
</feature>
<keyword evidence="4" id="KW-1185">Reference proteome</keyword>
<proteinExistence type="predicted"/>
<dbReference type="Pfam" id="PF14155">
    <property type="entry name" value="DUF4307"/>
    <property type="match status" value="1"/>
</dbReference>
<dbReference type="AlphaFoldDB" id="A0A852WXR0"/>
<evidence type="ECO:0000256" key="1">
    <source>
        <dbReference type="SAM" id="MobiDB-lite"/>
    </source>
</evidence>
<organism evidence="3 4">
    <name type="scientific">Janibacter alkaliphilus</name>
    <dbReference type="NCBI Taxonomy" id="1069963"/>
    <lineage>
        <taxon>Bacteria</taxon>
        <taxon>Bacillati</taxon>
        <taxon>Actinomycetota</taxon>
        <taxon>Actinomycetes</taxon>
        <taxon>Micrococcales</taxon>
        <taxon>Intrasporangiaceae</taxon>
        <taxon>Janibacter</taxon>
    </lineage>
</organism>
<reference evidence="3 4" key="1">
    <citation type="submission" date="2020-07" db="EMBL/GenBank/DDBJ databases">
        <title>Sequencing the genomes of 1000 actinobacteria strains.</title>
        <authorList>
            <person name="Klenk H.-P."/>
        </authorList>
    </citation>
    <scope>NUCLEOTIDE SEQUENCE [LARGE SCALE GENOMIC DNA]</scope>
    <source>
        <strain evidence="3 4">DSM 24723</strain>
    </source>
</reference>
<dbReference type="EMBL" id="JACBZX010000001">
    <property type="protein sequence ID" value="NYG35812.1"/>
    <property type="molecule type" value="Genomic_DNA"/>
</dbReference>
<feature type="region of interest" description="Disordered" evidence="1">
    <location>
        <begin position="1"/>
        <end position="37"/>
    </location>
</feature>
<feature type="compositionally biased region" description="Polar residues" evidence="1">
    <location>
        <begin position="128"/>
        <end position="142"/>
    </location>
</feature>
<dbReference type="Proteomes" id="UP000592181">
    <property type="component" value="Unassembled WGS sequence"/>
</dbReference>
<keyword evidence="2" id="KW-0472">Membrane</keyword>
<gene>
    <name evidence="3" type="ORF">BJY28_000281</name>
</gene>